<protein>
    <submittedName>
        <fullName evidence="2">Zinc-binding dehydrogenase</fullName>
    </submittedName>
</protein>
<comment type="caution">
    <text evidence="2">The sequence shown here is derived from an EMBL/GenBank/DDBJ whole genome shotgun (WGS) entry which is preliminary data.</text>
</comment>
<name>A0ABV9WH88_9ACTN</name>
<dbReference type="Gene3D" id="3.40.50.720">
    <property type="entry name" value="NAD(P)-binding Rossmann-like Domain"/>
    <property type="match status" value="1"/>
</dbReference>
<evidence type="ECO:0000313" key="2">
    <source>
        <dbReference type="EMBL" id="MFC5007430.1"/>
    </source>
</evidence>
<dbReference type="InterPro" id="IPR020843">
    <property type="entry name" value="ER"/>
</dbReference>
<accession>A0ABV9WH88</accession>
<gene>
    <name evidence="2" type="ORF">ACFPIJ_57670</name>
</gene>
<proteinExistence type="predicted"/>
<dbReference type="EMBL" id="JBHSIU010000124">
    <property type="protein sequence ID" value="MFC5007430.1"/>
    <property type="molecule type" value="Genomic_DNA"/>
</dbReference>
<dbReference type="PANTHER" id="PTHR43677:SF1">
    <property type="entry name" value="ACRYLYL-COA REDUCTASE ACUI-RELATED"/>
    <property type="match status" value="1"/>
</dbReference>
<dbReference type="SMART" id="SM00829">
    <property type="entry name" value="PKS_ER"/>
    <property type="match status" value="1"/>
</dbReference>
<dbReference type="Gene3D" id="3.90.180.10">
    <property type="entry name" value="Medium-chain alcohol dehydrogenases, catalytic domain"/>
    <property type="match status" value="1"/>
</dbReference>
<dbReference type="SUPFAM" id="SSF51735">
    <property type="entry name" value="NAD(P)-binding Rossmann-fold domains"/>
    <property type="match status" value="1"/>
</dbReference>
<dbReference type="Pfam" id="PF00107">
    <property type="entry name" value="ADH_zinc_N"/>
    <property type="match status" value="1"/>
</dbReference>
<dbReference type="InterPro" id="IPR013149">
    <property type="entry name" value="ADH-like_C"/>
</dbReference>
<evidence type="ECO:0000313" key="3">
    <source>
        <dbReference type="Proteomes" id="UP001595912"/>
    </source>
</evidence>
<dbReference type="SUPFAM" id="SSF50129">
    <property type="entry name" value="GroES-like"/>
    <property type="match status" value="1"/>
</dbReference>
<dbReference type="InterPro" id="IPR051397">
    <property type="entry name" value="Zn-ADH-like_protein"/>
</dbReference>
<feature type="domain" description="Enoyl reductase (ER)" evidence="1">
    <location>
        <begin position="6"/>
        <end position="298"/>
    </location>
</feature>
<dbReference type="Proteomes" id="UP001595912">
    <property type="component" value="Unassembled WGS sequence"/>
</dbReference>
<sequence length="301" mass="30778">MRAVVNTPQGPVIREVAEPERTANEALVAVRAFSVNRGELALLAARTQDWRPGQDVAGLVIEPAADGTGPARGTRVVAQVEQAGWAELVPVRTDRLAVLPGAVSIEQAASLPVAGLTALRVLRLGGDLLGRRVLITGANGGLGRFQTELAALAGASVTAVAAPVHTKELIALGATEVVANTADAADGQHLVAESVGGDSLAAALSRVAPGGTVVVCGTSSGAKTPIDIYDFIGHEGARLVSYLSYAHPQPPGPDLGILVDLVATDRLHPTLGLAADWSQLDDVLAALQQRRLSGKAVLTIG</sequence>
<organism evidence="2 3">
    <name type="scientific">Dactylosporangium cerinum</name>
    <dbReference type="NCBI Taxonomy" id="1434730"/>
    <lineage>
        <taxon>Bacteria</taxon>
        <taxon>Bacillati</taxon>
        <taxon>Actinomycetota</taxon>
        <taxon>Actinomycetes</taxon>
        <taxon>Micromonosporales</taxon>
        <taxon>Micromonosporaceae</taxon>
        <taxon>Dactylosporangium</taxon>
    </lineage>
</organism>
<dbReference type="RefSeq" id="WP_380128072.1">
    <property type="nucleotide sequence ID" value="NZ_JBHSIU010000124.1"/>
</dbReference>
<evidence type="ECO:0000259" key="1">
    <source>
        <dbReference type="SMART" id="SM00829"/>
    </source>
</evidence>
<dbReference type="CDD" id="cd08270">
    <property type="entry name" value="MDR4"/>
    <property type="match status" value="1"/>
</dbReference>
<keyword evidence="3" id="KW-1185">Reference proteome</keyword>
<dbReference type="InterPro" id="IPR036291">
    <property type="entry name" value="NAD(P)-bd_dom_sf"/>
</dbReference>
<dbReference type="InterPro" id="IPR011032">
    <property type="entry name" value="GroES-like_sf"/>
</dbReference>
<reference evidence="3" key="1">
    <citation type="journal article" date="2019" name="Int. J. Syst. Evol. Microbiol.">
        <title>The Global Catalogue of Microorganisms (GCM) 10K type strain sequencing project: providing services to taxonomists for standard genome sequencing and annotation.</title>
        <authorList>
            <consortium name="The Broad Institute Genomics Platform"/>
            <consortium name="The Broad Institute Genome Sequencing Center for Infectious Disease"/>
            <person name="Wu L."/>
            <person name="Ma J."/>
        </authorList>
    </citation>
    <scope>NUCLEOTIDE SEQUENCE [LARGE SCALE GENOMIC DNA]</scope>
    <source>
        <strain evidence="3">CGMCC 4.7152</strain>
    </source>
</reference>
<dbReference type="PANTHER" id="PTHR43677">
    <property type="entry name" value="SHORT-CHAIN DEHYDROGENASE/REDUCTASE"/>
    <property type="match status" value="1"/>
</dbReference>